<gene>
    <name evidence="2" type="ORF">AMORRO_LOCUS15426</name>
</gene>
<evidence type="ECO:0000259" key="1">
    <source>
        <dbReference type="Pfam" id="PF24209"/>
    </source>
</evidence>
<keyword evidence="3" id="KW-1185">Reference proteome</keyword>
<organism evidence="2 3">
    <name type="scientific">Acaulospora morrowiae</name>
    <dbReference type="NCBI Taxonomy" id="94023"/>
    <lineage>
        <taxon>Eukaryota</taxon>
        <taxon>Fungi</taxon>
        <taxon>Fungi incertae sedis</taxon>
        <taxon>Mucoromycota</taxon>
        <taxon>Glomeromycotina</taxon>
        <taxon>Glomeromycetes</taxon>
        <taxon>Diversisporales</taxon>
        <taxon>Acaulosporaceae</taxon>
        <taxon>Acaulospora</taxon>
    </lineage>
</organism>
<dbReference type="AlphaFoldDB" id="A0A9N9NS74"/>
<sequence length="342" mass="39800">VVFGGKIIEQKNNPGTSRTNLSNKNFELLPTNNEYRITIGGRAFYNSKSEWLKSLEHDPETWKIIKYRKVAPIFDLLSKNDEEEKTLRQKQKLKKLKFSFKPLQIKPYVYPLNMDFIPNLEKHQIFPTILNKRENIDVFGLRLDYLDDKSPAIILHRTYKIERQRNYELEVLWIVIGYLNDFKIKDFNPDIDIESVLGTCVIDRGVNSAYASHESTIVTGIHFREQENACVFLYDLESCARYKPDQNLLPLKNLNIHYCVLKDKVRLNSNQLGKTPLTLSSKNIDEISIKSIIGDFELTMDHFLFLNYLENCTDDSCNPIILNVNVLSNDGRVKIWSSNSKN</sequence>
<dbReference type="Proteomes" id="UP000789342">
    <property type="component" value="Unassembled WGS sequence"/>
</dbReference>
<name>A0A9N9NS74_9GLOM</name>
<dbReference type="OrthoDB" id="2334385at2759"/>
<dbReference type="EMBL" id="CAJVPV010036245">
    <property type="protein sequence ID" value="CAG8752880.1"/>
    <property type="molecule type" value="Genomic_DNA"/>
</dbReference>
<comment type="caution">
    <text evidence="2">The sequence shown here is derived from an EMBL/GenBank/DDBJ whole genome shotgun (WGS) entry which is preliminary data.</text>
</comment>
<dbReference type="InterPro" id="IPR055854">
    <property type="entry name" value="DUF7431"/>
</dbReference>
<feature type="non-terminal residue" evidence="2">
    <location>
        <position position="342"/>
    </location>
</feature>
<evidence type="ECO:0000313" key="3">
    <source>
        <dbReference type="Proteomes" id="UP000789342"/>
    </source>
</evidence>
<proteinExistence type="predicted"/>
<feature type="domain" description="DUF7431" evidence="1">
    <location>
        <begin position="123"/>
        <end position="191"/>
    </location>
</feature>
<protein>
    <submittedName>
        <fullName evidence="2">13546_t:CDS:1</fullName>
    </submittedName>
</protein>
<evidence type="ECO:0000313" key="2">
    <source>
        <dbReference type="EMBL" id="CAG8752880.1"/>
    </source>
</evidence>
<accession>A0A9N9NS74</accession>
<dbReference type="Pfam" id="PF24209">
    <property type="entry name" value="DUF7431"/>
    <property type="match status" value="1"/>
</dbReference>
<reference evidence="2" key="1">
    <citation type="submission" date="2021-06" db="EMBL/GenBank/DDBJ databases">
        <authorList>
            <person name="Kallberg Y."/>
            <person name="Tangrot J."/>
            <person name="Rosling A."/>
        </authorList>
    </citation>
    <scope>NUCLEOTIDE SEQUENCE</scope>
    <source>
        <strain evidence="2">CL551</strain>
    </source>
</reference>
<feature type="non-terminal residue" evidence="2">
    <location>
        <position position="1"/>
    </location>
</feature>